<dbReference type="InterPro" id="IPR008538">
    <property type="entry name" value="Uma2"/>
</dbReference>
<dbReference type="CDD" id="cd06260">
    <property type="entry name" value="DUF820-like"/>
    <property type="match status" value="1"/>
</dbReference>
<dbReference type="PANTHER" id="PTHR36558">
    <property type="entry name" value="GLR1098 PROTEIN"/>
    <property type="match status" value="1"/>
</dbReference>
<gene>
    <name evidence="2" type="ORF">EZS27_035350</name>
</gene>
<dbReference type="InterPro" id="IPR011335">
    <property type="entry name" value="Restrct_endonuc-II-like"/>
</dbReference>
<dbReference type="SUPFAM" id="SSF52980">
    <property type="entry name" value="Restriction endonuclease-like"/>
    <property type="match status" value="1"/>
</dbReference>
<protein>
    <recommendedName>
        <fullName evidence="1">Putative restriction endonuclease domain-containing protein</fullName>
    </recommendedName>
</protein>
<accession>A0A5J4PWF2</accession>
<proteinExistence type="predicted"/>
<dbReference type="InterPro" id="IPR012296">
    <property type="entry name" value="Nuclease_put_TT1808"/>
</dbReference>
<name>A0A5J4PWF2_9ZZZZ</name>
<feature type="domain" description="Putative restriction endonuclease" evidence="1">
    <location>
        <begin position="14"/>
        <end position="189"/>
    </location>
</feature>
<dbReference type="AlphaFoldDB" id="A0A5J4PWF2"/>
<dbReference type="PANTHER" id="PTHR36558:SF1">
    <property type="entry name" value="RESTRICTION ENDONUCLEASE DOMAIN-CONTAINING PROTEIN-RELATED"/>
    <property type="match status" value="1"/>
</dbReference>
<sequence>MELQLDMNKRYTYADYLTWTDNKMRELLDGFIKMMSPAPNLAHATLVMEISYPMKHYIKKNKGKCKVFVTPFDVRLPKPKEATDNDKIYTVVQPDICIVCDPAKLDKRGCLGAPDMIVEILSPATLKYDLNEKFNLYEAAGVKEYWVISPAMGVNVFTLQENGKYGEGTAYEDMDDQIPVQTLEGLSISWKELFAE</sequence>
<evidence type="ECO:0000259" key="1">
    <source>
        <dbReference type="Pfam" id="PF05685"/>
    </source>
</evidence>
<reference evidence="2" key="1">
    <citation type="submission" date="2019-03" db="EMBL/GenBank/DDBJ databases">
        <title>Single cell metagenomics reveals metabolic interactions within the superorganism composed of flagellate Streblomastix strix and complex community of Bacteroidetes bacteria on its surface.</title>
        <authorList>
            <person name="Treitli S.C."/>
            <person name="Kolisko M."/>
            <person name="Husnik F."/>
            <person name="Keeling P."/>
            <person name="Hampl V."/>
        </authorList>
    </citation>
    <scope>NUCLEOTIDE SEQUENCE</scope>
    <source>
        <strain evidence="2">STM</strain>
    </source>
</reference>
<dbReference type="Gene3D" id="3.90.1570.10">
    <property type="entry name" value="tt1808, chain A"/>
    <property type="match status" value="1"/>
</dbReference>
<dbReference type="Pfam" id="PF05685">
    <property type="entry name" value="Uma2"/>
    <property type="match status" value="1"/>
</dbReference>
<comment type="caution">
    <text evidence="2">The sequence shown here is derived from an EMBL/GenBank/DDBJ whole genome shotgun (WGS) entry which is preliminary data.</text>
</comment>
<dbReference type="EMBL" id="SNRY01005846">
    <property type="protein sequence ID" value="KAA6313967.1"/>
    <property type="molecule type" value="Genomic_DNA"/>
</dbReference>
<organism evidence="2">
    <name type="scientific">termite gut metagenome</name>
    <dbReference type="NCBI Taxonomy" id="433724"/>
    <lineage>
        <taxon>unclassified sequences</taxon>
        <taxon>metagenomes</taxon>
        <taxon>organismal metagenomes</taxon>
    </lineage>
</organism>
<evidence type="ECO:0000313" key="2">
    <source>
        <dbReference type="EMBL" id="KAA6313967.1"/>
    </source>
</evidence>